<protein>
    <submittedName>
        <fullName evidence="1">Uncharacterized protein</fullName>
    </submittedName>
</protein>
<proteinExistence type="predicted"/>
<dbReference type="EMBL" id="CAVMJV010000078">
    <property type="protein sequence ID" value="CAK5089643.1"/>
    <property type="molecule type" value="Genomic_DNA"/>
</dbReference>
<evidence type="ECO:0000313" key="2">
    <source>
        <dbReference type="Proteomes" id="UP001497535"/>
    </source>
</evidence>
<name>A0ACB1AEH7_MELEN</name>
<dbReference type="Proteomes" id="UP001497535">
    <property type="component" value="Unassembled WGS sequence"/>
</dbReference>
<evidence type="ECO:0000313" key="1">
    <source>
        <dbReference type="EMBL" id="CAK5089643.1"/>
    </source>
</evidence>
<sequence>MDKLLIQQLALYRKLKKENNSCQISQNNKLNDLKNNITKLSQPIINKNSEISKILSELINVENKKNYIRNSRHGISIELLFKRKLEDFLDESYTNLLNLYEKFEPGPPPSVDSTEIEDLKEGRNINKQRPSYYFMNLYLSIELIRTMPFYEELSISDKVLTYLL</sequence>
<accession>A0ACB1AEH7</accession>
<organism evidence="1 2">
    <name type="scientific">Meloidogyne enterolobii</name>
    <name type="common">Root-knot nematode worm</name>
    <name type="synonym">Meloidogyne mayaguensis</name>
    <dbReference type="NCBI Taxonomy" id="390850"/>
    <lineage>
        <taxon>Eukaryota</taxon>
        <taxon>Metazoa</taxon>
        <taxon>Ecdysozoa</taxon>
        <taxon>Nematoda</taxon>
        <taxon>Chromadorea</taxon>
        <taxon>Rhabditida</taxon>
        <taxon>Tylenchina</taxon>
        <taxon>Tylenchomorpha</taxon>
        <taxon>Tylenchoidea</taxon>
        <taxon>Meloidogynidae</taxon>
        <taxon>Meloidogyninae</taxon>
        <taxon>Meloidogyne</taxon>
    </lineage>
</organism>
<gene>
    <name evidence="1" type="ORF">MENTE1834_LOCUS37371</name>
</gene>
<comment type="caution">
    <text evidence="1">The sequence shown here is derived from an EMBL/GenBank/DDBJ whole genome shotgun (WGS) entry which is preliminary data.</text>
</comment>
<reference evidence="1" key="1">
    <citation type="submission" date="2023-11" db="EMBL/GenBank/DDBJ databases">
        <authorList>
            <person name="Poullet M."/>
        </authorList>
    </citation>
    <scope>NUCLEOTIDE SEQUENCE</scope>
    <source>
        <strain evidence="1">E1834</strain>
    </source>
</reference>
<keyword evidence="2" id="KW-1185">Reference proteome</keyword>